<evidence type="ECO:0000313" key="2">
    <source>
        <dbReference type="Proteomes" id="UP000026915"/>
    </source>
</evidence>
<proteinExistence type="predicted"/>
<organism evidence="1 2">
    <name type="scientific">Theobroma cacao</name>
    <name type="common">Cacao</name>
    <name type="synonym">Cocoa</name>
    <dbReference type="NCBI Taxonomy" id="3641"/>
    <lineage>
        <taxon>Eukaryota</taxon>
        <taxon>Viridiplantae</taxon>
        <taxon>Streptophyta</taxon>
        <taxon>Embryophyta</taxon>
        <taxon>Tracheophyta</taxon>
        <taxon>Spermatophyta</taxon>
        <taxon>Magnoliopsida</taxon>
        <taxon>eudicotyledons</taxon>
        <taxon>Gunneridae</taxon>
        <taxon>Pentapetalae</taxon>
        <taxon>rosids</taxon>
        <taxon>malvids</taxon>
        <taxon>Malvales</taxon>
        <taxon>Malvaceae</taxon>
        <taxon>Byttnerioideae</taxon>
        <taxon>Theobroma</taxon>
    </lineage>
</organism>
<keyword evidence="2" id="KW-1185">Reference proteome</keyword>
<dbReference type="EMBL" id="CM001882">
    <property type="protein sequence ID" value="EOY05250.1"/>
    <property type="molecule type" value="Genomic_DNA"/>
</dbReference>
<dbReference type="Gramene" id="EOY05250">
    <property type="protein sequence ID" value="EOY05250"/>
    <property type="gene ID" value="TCM_020294"/>
</dbReference>
<sequence>MMGKGLWGGKEEDDTLMNCLKFYKVSVFNANAIRKCPSNVAAMNVRDLEGKIGFRYWNGGLGGGSLLGAKWTVAVVATAHLGGNVTK</sequence>
<protein>
    <submittedName>
        <fullName evidence="1">Uncharacterized protein</fullName>
    </submittedName>
</protein>
<dbReference type="HOGENOM" id="CLU_2487922_0_0_1"/>
<dbReference type="Proteomes" id="UP000026915">
    <property type="component" value="Chromosome 4"/>
</dbReference>
<name>A0A061EJR4_THECC</name>
<dbReference type="InParanoid" id="A0A061EJR4"/>
<evidence type="ECO:0000313" key="1">
    <source>
        <dbReference type="EMBL" id="EOY05250.1"/>
    </source>
</evidence>
<gene>
    <name evidence="1" type="ORF">TCM_020294</name>
</gene>
<reference evidence="1 2" key="1">
    <citation type="journal article" date="2013" name="Genome Biol.">
        <title>The genome sequence of the most widely cultivated cacao type and its use to identify candidate genes regulating pod color.</title>
        <authorList>
            <person name="Motamayor J.C."/>
            <person name="Mockaitis K."/>
            <person name="Schmutz J."/>
            <person name="Haiminen N."/>
            <person name="Iii D.L."/>
            <person name="Cornejo O."/>
            <person name="Findley S.D."/>
            <person name="Zheng P."/>
            <person name="Utro F."/>
            <person name="Royaert S."/>
            <person name="Saski C."/>
            <person name="Jenkins J."/>
            <person name="Podicheti R."/>
            <person name="Zhao M."/>
            <person name="Scheffler B.E."/>
            <person name="Stack J.C."/>
            <person name="Feltus F.A."/>
            <person name="Mustiga G.M."/>
            <person name="Amores F."/>
            <person name="Phillips W."/>
            <person name="Marelli J.P."/>
            <person name="May G.D."/>
            <person name="Shapiro H."/>
            <person name="Ma J."/>
            <person name="Bustamante C.D."/>
            <person name="Schnell R.J."/>
            <person name="Main D."/>
            <person name="Gilbert D."/>
            <person name="Parida L."/>
            <person name="Kuhn D.N."/>
        </authorList>
    </citation>
    <scope>NUCLEOTIDE SEQUENCE [LARGE SCALE GENOMIC DNA]</scope>
    <source>
        <strain evidence="2">cv. Matina 1-6</strain>
    </source>
</reference>
<accession>A0A061EJR4</accession>
<dbReference type="AlphaFoldDB" id="A0A061EJR4"/>